<reference evidence="1" key="1">
    <citation type="submission" date="2014-09" db="EMBL/GenBank/DDBJ databases">
        <authorList>
            <person name="Magalhaes I.L.F."/>
            <person name="Oliveira U."/>
            <person name="Santos F.R."/>
            <person name="Vidigal T.H.D.A."/>
            <person name="Brescovit A.D."/>
            <person name="Santos A.J."/>
        </authorList>
    </citation>
    <scope>NUCLEOTIDE SEQUENCE</scope>
    <source>
        <tissue evidence="1">Shoot tissue taken approximately 20 cm above the soil surface</tissue>
    </source>
</reference>
<name>A0A0A9BGN9_ARUDO</name>
<evidence type="ECO:0000313" key="1">
    <source>
        <dbReference type="EMBL" id="JAD58467.1"/>
    </source>
</evidence>
<protein>
    <submittedName>
        <fullName evidence="1">Uncharacterized protein</fullName>
    </submittedName>
</protein>
<reference evidence="1" key="2">
    <citation type="journal article" date="2015" name="Data Brief">
        <title>Shoot transcriptome of the giant reed, Arundo donax.</title>
        <authorList>
            <person name="Barrero R.A."/>
            <person name="Guerrero F.D."/>
            <person name="Moolhuijzen P."/>
            <person name="Goolsby J.A."/>
            <person name="Tidwell J."/>
            <person name="Bellgard S.E."/>
            <person name="Bellgard M.I."/>
        </authorList>
    </citation>
    <scope>NUCLEOTIDE SEQUENCE</scope>
    <source>
        <tissue evidence="1">Shoot tissue taken approximately 20 cm above the soil surface</tissue>
    </source>
</reference>
<dbReference type="EMBL" id="GBRH01239428">
    <property type="protein sequence ID" value="JAD58467.1"/>
    <property type="molecule type" value="Transcribed_RNA"/>
</dbReference>
<sequence>MTCLCSCFSWPCICEILLSGFIDLFFCWKGMLLAHVQQCRYPALIGARILSISCIPGSLPVPCFFCSNPA</sequence>
<accession>A0A0A9BGN9</accession>
<organism evidence="1">
    <name type="scientific">Arundo donax</name>
    <name type="common">Giant reed</name>
    <name type="synonym">Donax arundinaceus</name>
    <dbReference type="NCBI Taxonomy" id="35708"/>
    <lineage>
        <taxon>Eukaryota</taxon>
        <taxon>Viridiplantae</taxon>
        <taxon>Streptophyta</taxon>
        <taxon>Embryophyta</taxon>
        <taxon>Tracheophyta</taxon>
        <taxon>Spermatophyta</taxon>
        <taxon>Magnoliopsida</taxon>
        <taxon>Liliopsida</taxon>
        <taxon>Poales</taxon>
        <taxon>Poaceae</taxon>
        <taxon>PACMAD clade</taxon>
        <taxon>Arundinoideae</taxon>
        <taxon>Arundineae</taxon>
        <taxon>Arundo</taxon>
    </lineage>
</organism>
<proteinExistence type="predicted"/>
<dbReference type="AlphaFoldDB" id="A0A0A9BGN9"/>